<feature type="compositionally biased region" description="Low complexity" evidence="1">
    <location>
        <begin position="179"/>
        <end position="190"/>
    </location>
</feature>
<gene>
    <name evidence="2" type="ORF">LLUT_LOCUS19958</name>
</gene>
<feature type="region of interest" description="Disordered" evidence="1">
    <location>
        <begin position="179"/>
        <end position="214"/>
    </location>
</feature>
<feature type="region of interest" description="Disordered" evidence="1">
    <location>
        <begin position="83"/>
        <end position="119"/>
    </location>
</feature>
<evidence type="ECO:0000256" key="1">
    <source>
        <dbReference type="SAM" id="MobiDB-lite"/>
    </source>
</evidence>
<evidence type="ECO:0000313" key="2">
    <source>
        <dbReference type="EMBL" id="CAL0318898.1"/>
    </source>
</evidence>
<reference evidence="2 3" key="1">
    <citation type="submission" date="2024-03" db="EMBL/GenBank/DDBJ databases">
        <authorList>
            <person name="Martinez-Hernandez J."/>
        </authorList>
    </citation>
    <scope>NUCLEOTIDE SEQUENCE [LARGE SCALE GENOMIC DNA]</scope>
</reference>
<protein>
    <submittedName>
        <fullName evidence="2">Uncharacterized protein</fullName>
    </submittedName>
</protein>
<accession>A0AAV1XD22</accession>
<keyword evidence="3" id="KW-1185">Reference proteome</keyword>
<proteinExistence type="predicted"/>
<dbReference type="AlphaFoldDB" id="A0AAV1XD22"/>
<sequence length="261" mass="28890">MMEVELFSESCEVSSVSPRISFSHNISQSDSMPIEQYHDISCLNPSMEFDFCVSASFEIESCSAEELFSDGMILPTEVKNRKNAPLPKNGDLAQYPPLPPSNATCTNGSSSSSTTKKLKKKCHNERKYLNDEHDVCDKKSSSKSFWSFKRSSSSSDNGSRYGRSLCSFPLLLRSNSSVSNTSVKSNTLSKEGININQKSQKHSSTRFSSTMPNNFQRPVLNKSHGYYGNNVRVSPVLNVPSANLFGLGSIFSSNKDKSKKK</sequence>
<evidence type="ECO:0000313" key="3">
    <source>
        <dbReference type="Proteomes" id="UP001497480"/>
    </source>
</evidence>
<dbReference type="EMBL" id="CAXHTB010000013">
    <property type="protein sequence ID" value="CAL0318898.1"/>
    <property type="molecule type" value="Genomic_DNA"/>
</dbReference>
<comment type="caution">
    <text evidence="2">The sequence shown here is derived from an EMBL/GenBank/DDBJ whole genome shotgun (WGS) entry which is preliminary data.</text>
</comment>
<dbReference type="Proteomes" id="UP001497480">
    <property type="component" value="Unassembled WGS sequence"/>
</dbReference>
<organism evidence="2 3">
    <name type="scientific">Lupinus luteus</name>
    <name type="common">European yellow lupine</name>
    <dbReference type="NCBI Taxonomy" id="3873"/>
    <lineage>
        <taxon>Eukaryota</taxon>
        <taxon>Viridiplantae</taxon>
        <taxon>Streptophyta</taxon>
        <taxon>Embryophyta</taxon>
        <taxon>Tracheophyta</taxon>
        <taxon>Spermatophyta</taxon>
        <taxon>Magnoliopsida</taxon>
        <taxon>eudicotyledons</taxon>
        <taxon>Gunneridae</taxon>
        <taxon>Pentapetalae</taxon>
        <taxon>rosids</taxon>
        <taxon>fabids</taxon>
        <taxon>Fabales</taxon>
        <taxon>Fabaceae</taxon>
        <taxon>Papilionoideae</taxon>
        <taxon>50 kb inversion clade</taxon>
        <taxon>genistoids sensu lato</taxon>
        <taxon>core genistoids</taxon>
        <taxon>Genisteae</taxon>
        <taxon>Lupinus</taxon>
    </lineage>
</organism>
<dbReference type="PANTHER" id="PTHR36757:SF1">
    <property type="entry name" value="GENOME ASSEMBLY, CHROMOSOME: A04"/>
    <property type="match status" value="1"/>
</dbReference>
<dbReference type="PANTHER" id="PTHR36757">
    <property type="entry name" value="BNAANNG22500D PROTEIN"/>
    <property type="match status" value="1"/>
</dbReference>
<name>A0AAV1XD22_LUPLU</name>
<feature type="compositionally biased region" description="Polar residues" evidence="1">
    <location>
        <begin position="205"/>
        <end position="214"/>
    </location>
</feature>